<name>A0ABU8C3J0_9GAMM</name>
<feature type="domain" description="YknX-like C-terminal permuted SH3-like" evidence="5">
    <location>
        <begin position="275"/>
        <end position="342"/>
    </location>
</feature>
<proteinExistence type="inferred from homology"/>
<dbReference type="InterPro" id="IPR006143">
    <property type="entry name" value="RND_pump_MFP"/>
</dbReference>
<dbReference type="InterPro" id="IPR058637">
    <property type="entry name" value="YknX-like_C"/>
</dbReference>
<dbReference type="Gene3D" id="1.10.287.470">
    <property type="entry name" value="Helix hairpin bin"/>
    <property type="match status" value="1"/>
</dbReference>
<evidence type="ECO:0000313" key="7">
    <source>
        <dbReference type="Proteomes" id="UP001375382"/>
    </source>
</evidence>
<organism evidence="6 7">
    <name type="scientific">Rheinheimera muenzenbergensis</name>
    <dbReference type="NCBI Taxonomy" id="1193628"/>
    <lineage>
        <taxon>Bacteria</taxon>
        <taxon>Pseudomonadati</taxon>
        <taxon>Pseudomonadota</taxon>
        <taxon>Gammaproteobacteria</taxon>
        <taxon>Chromatiales</taxon>
        <taxon>Chromatiaceae</taxon>
        <taxon>Rheinheimera</taxon>
    </lineage>
</organism>
<evidence type="ECO:0000313" key="6">
    <source>
        <dbReference type="EMBL" id="MEH8016479.1"/>
    </source>
</evidence>
<dbReference type="Gene3D" id="2.40.30.170">
    <property type="match status" value="1"/>
</dbReference>
<keyword evidence="7" id="KW-1185">Reference proteome</keyword>
<dbReference type="Pfam" id="PF25989">
    <property type="entry name" value="YknX_C"/>
    <property type="match status" value="1"/>
</dbReference>
<feature type="chain" id="PRO_5045333751" evidence="3">
    <location>
        <begin position="20"/>
        <end position="344"/>
    </location>
</feature>
<accession>A0ABU8C3J0</accession>
<evidence type="ECO:0000259" key="4">
    <source>
        <dbReference type="Pfam" id="PF25917"/>
    </source>
</evidence>
<evidence type="ECO:0000256" key="2">
    <source>
        <dbReference type="SAM" id="Coils"/>
    </source>
</evidence>
<evidence type="ECO:0000259" key="5">
    <source>
        <dbReference type="Pfam" id="PF25989"/>
    </source>
</evidence>
<feature type="coiled-coil region" evidence="2">
    <location>
        <begin position="91"/>
        <end position="118"/>
    </location>
</feature>
<dbReference type="SUPFAM" id="SSF111369">
    <property type="entry name" value="HlyD-like secretion proteins"/>
    <property type="match status" value="1"/>
</dbReference>
<dbReference type="Gene3D" id="2.40.50.100">
    <property type="match status" value="1"/>
</dbReference>
<feature type="signal peptide" evidence="3">
    <location>
        <begin position="1"/>
        <end position="19"/>
    </location>
</feature>
<dbReference type="RefSeq" id="WP_335734899.1">
    <property type="nucleotide sequence ID" value="NZ_JALAAR010000003.1"/>
</dbReference>
<evidence type="ECO:0000256" key="1">
    <source>
        <dbReference type="ARBA" id="ARBA00009477"/>
    </source>
</evidence>
<comment type="similarity">
    <text evidence="1">Belongs to the membrane fusion protein (MFP) (TC 8.A.1) family.</text>
</comment>
<keyword evidence="2" id="KW-0175">Coiled coil</keyword>
<gene>
    <name evidence="6" type="ORF">MN202_04500</name>
</gene>
<evidence type="ECO:0000256" key="3">
    <source>
        <dbReference type="SAM" id="SignalP"/>
    </source>
</evidence>
<dbReference type="Gene3D" id="2.40.420.20">
    <property type="match status" value="1"/>
</dbReference>
<dbReference type="Proteomes" id="UP001375382">
    <property type="component" value="Unassembled WGS sequence"/>
</dbReference>
<dbReference type="EMBL" id="JALAAR010000003">
    <property type="protein sequence ID" value="MEH8016479.1"/>
    <property type="molecule type" value="Genomic_DNA"/>
</dbReference>
<comment type="caution">
    <text evidence="6">The sequence shown here is derived from an EMBL/GenBank/DDBJ whole genome shotgun (WGS) entry which is preliminary data.</text>
</comment>
<sequence>MRKTVIALTLLLLSSLTQAQQAPASSVQLSESRLSYDVPTMQIPATVHSSNNTELTSGVDGRLNWVAEAGTQVQAGAVLAEIDPLPLQLQRAELSAQLQRANLQADFFQREYQRLSELQQSQSVALLQLDKARSDHQLAQADAAIISARLAQLDDQLRRTKVVAPFAGVVAERLRQAGGDVSRSTPLLRLQDIYQLEVRAYIPLQYLRYVRPGDSLLVSSATQQQQMIVSALIPAADAQSQRAELRLKLSQGDNTWLAGEMVNVKVATRDSKAAVTVHRDALLLRSDGTYVVTVDEQNIAHRKAVKVSEGSGDWVTVDEGLAAGEKVVTRGAERLRDGQTVTQS</sequence>
<feature type="domain" description="Multidrug resistance protein MdtA-like barrel-sandwich hybrid" evidence="4">
    <location>
        <begin position="53"/>
        <end position="181"/>
    </location>
</feature>
<dbReference type="Pfam" id="PF25917">
    <property type="entry name" value="BSH_RND"/>
    <property type="match status" value="1"/>
</dbReference>
<dbReference type="NCBIfam" id="TIGR01730">
    <property type="entry name" value="RND_mfp"/>
    <property type="match status" value="1"/>
</dbReference>
<dbReference type="PANTHER" id="PTHR30469">
    <property type="entry name" value="MULTIDRUG RESISTANCE PROTEIN MDTA"/>
    <property type="match status" value="1"/>
</dbReference>
<dbReference type="InterPro" id="IPR058625">
    <property type="entry name" value="MdtA-like_BSH"/>
</dbReference>
<keyword evidence="3" id="KW-0732">Signal</keyword>
<protein>
    <submittedName>
        <fullName evidence="6">Efflux RND transporter periplasmic adaptor subunit</fullName>
    </submittedName>
</protein>
<reference evidence="6 7" key="1">
    <citation type="journal article" date="2023" name="Ecotoxicol. Environ. Saf.">
        <title>Mercury remediation potential of mercury-resistant strain Rheinheimera metallidurans sp. nov. isolated from a municipal waste dumping site.</title>
        <authorList>
            <person name="Yadav V."/>
            <person name="Manjhi A."/>
            <person name="Vadakedath N."/>
        </authorList>
    </citation>
    <scope>NUCLEOTIDE SEQUENCE [LARGE SCALE GENOMIC DNA]</scope>
    <source>
        <strain evidence="6 7">E-49</strain>
    </source>
</reference>